<dbReference type="GO" id="GO:0003677">
    <property type="term" value="F:DNA binding"/>
    <property type="evidence" value="ECO:0007669"/>
    <property type="project" value="UniProtKB-KW"/>
</dbReference>
<comment type="similarity">
    <text evidence="6">Belongs to the TacA antitoxin family.</text>
</comment>
<dbReference type="PANTHER" id="PTHR35401:SF1">
    <property type="entry name" value="CYTOPLASMIC PROTEIN"/>
    <property type="match status" value="1"/>
</dbReference>
<evidence type="ECO:0000256" key="1">
    <source>
        <dbReference type="ARBA" id="ARBA00022491"/>
    </source>
</evidence>
<keyword evidence="3" id="KW-0805">Transcription regulation</keyword>
<dbReference type="InterPro" id="IPR014795">
    <property type="entry name" value="TacA_1-like"/>
</dbReference>
<evidence type="ECO:0000256" key="5">
    <source>
        <dbReference type="ARBA" id="ARBA00023163"/>
    </source>
</evidence>
<comment type="caution">
    <text evidence="7">The sequence shown here is derived from an EMBL/GenBank/DDBJ whole genome shotgun (WGS) entry which is preliminary data.</text>
</comment>
<dbReference type="PANTHER" id="PTHR35401">
    <property type="entry name" value="COPG FAMILY HELIX-TURN-HELIX PROTEIN-RELATED-RELATED"/>
    <property type="match status" value="1"/>
</dbReference>
<protein>
    <submittedName>
        <fullName evidence="7">DUF1778 domain-containing protein</fullName>
    </submittedName>
</protein>
<keyword evidence="5" id="KW-0804">Transcription</keyword>
<keyword evidence="2" id="KW-1277">Toxin-antitoxin system</keyword>
<dbReference type="GO" id="GO:0006355">
    <property type="term" value="P:regulation of DNA-templated transcription"/>
    <property type="evidence" value="ECO:0007669"/>
    <property type="project" value="InterPro"/>
</dbReference>
<evidence type="ECO:0000313" key="8">
    <source>
        <dbReference type="Proteomes" id="UP000257039"/>
    </source>
</evidence>
<proteinExistence type="inferred from homology"/>
<evidence type="ECO:0000256" key="2">
    <source>
        <dbReference type="ARBA" id="ARBA00022649"/>
    </source>
</evidence>
<keyword evidence="4" id="KW-0238">DNA-binding</keyword>
<dbReference type="EMBL" id="NDXW01000001">
    <property type="protein sequence ID" value="RDH43713.1"/>
    <property type="molecule type" value="Genomic_DNA"/>
</dbReference>
<reference evidence="7 8" key="1">
    <citation type="submission" date="2017-04" db="EMBL/GenBank/DDBJ databases">
        <title>Draft genome sequence of Zooshikella ganghwensis VG4 isolated from Red Sea sediments.</title>
        <authorList>
            <person name="Rehman Z."/>
            <person name="Alam I."/>
            <person name="Kamau A."/>
            <person name="Bajic V."/>
            <person name="Leiknes T."/>
        </authorList>
    </citation>
    <scope>NUCLEOTIDE SEQUENCE [LARGE SCALE GENOMIC DNA]</scope>
    <source>
        <strain evidence="7 8">VG4</strain>
    </source>
</reference>
<keyword evidence="1" id="KW-0678">Repressor</keyword>
<dbReference type="Proteomes" id="UP000257039">
    <property type="component" value="Unassembled WGS sequence"/>
</dbReference>
<organism evidence="7 8">
    <name type="scientific">Zooshikella ganghwensis</name>
    <dbReference type="NCBI Taxonomy" id="202772"/>
    <lineage>
        <taxon>Bacteria</taxon>
        <taxon>Pseudomonadati</taxon>
        <taxon>Pseudomonadota</taxon>
        <taxon>Gammaproteobacteria</taxon>
        <taxon>Oceanospirillales</taxon>
        <taxon>Zooshikellaceae</taxon>
        <taxon>Zooshikella</taxon>
    </lineage>
</organism>
<dbReference type="InterPro" id="IPR010985">
    <property type="entry name" value="Ribbon_hlx_hlx"/>
</dbReference>
<sequence length="95" mass="10875">MPNIQKPKAEKRKETINIRALTQQQLLIDKAALIANKSRTDFMLDAACKEAEEVLLDQRLFFANEQQMNAFEDALNQTPTKALEELLASKSPWEK</sequence>
<name>A0A4P9VKD1_9GAMM</name>
<dbReference type="Gene3D" id="1.20.5.780">
    <property type="entry name" value="Single helix bin"/>
    <property type="match status" value="1"/>
</dbReference>
<evidence type="ECO:0000256" key="4">
    <source>
        <dbReference type="ARBA" id="ARBA00023125"/>
    </source>
</evidence>
<dbReference type="RefSeq" id="WP_094786980.1">
    <property type="nucleotide sequence ID" value="NZ_NDXW01000001.1"/>
</dbReference>
<evidence type="ECO:0000256" key="6">
    <source>
        <dbReference type="ARBA" id="ARBA00049988"/>
    </source>
</evidence>
<dbReference type="Pfam" id="PF08681">
    <property type="entry name" value="TacA1"/>
    <property type="match status" value="1"/>
</dbReference>
<keyword evidence="8" id="KW-1185">Reference proteome</keyword>
<gene>
    <name evidence="7" type="ORF">B9G39_09820</name>
</gene>
<dbReference type="SUPFAM" id="SSF47598">
    <property type="entry name" value="Ribbon-helix-helix"/>
    <property type="match status" value="1"/>
</dbReference>
<dbReference type="AlphaFoldDB" id="A0A4P9VKD1"/>
<evidence type="ECO:0000313" key="7">
    <source>
        <dbReference type="EMBL" id="RDH43713.1"/>
    </source>
</evidence>
<accession>A0A4P9VKD1</accession>
<evidence type="ECO:0000256" key="3">
    <source>
        <dbReference type="ARBA" id="ARBA00023015"/>
    </source>
</evidence>